<organism evidence="1 3">
    <name type="scientific">Candidatus Chlorohelix allophototropha</name>
    <dbReference type="NCBI Taxonomy" id="3003348"/>
    <lineage>
        <taxon>Bacteria</taxon>
        <taxon>Bacillati</taxon>
        <taxon>Chloroflexota</taxon>
        <taxon>Chloroflexia</taxon>
        <taxon>Candidatus Chloroheliales</taxon>
        <taxon>Candidatus Chloroheliaceae</taxon>
        <taxon>Candidatus Chlorohelix</taxon>
    </lineage>
</organism>
<keyword evidence="2" id="KW-0614">Plasmid</keyword>
<evidence type="ECO:0000313" key="1">
    <source>
        <dbReference type="EMBL" id="NWJ47076.1"/>
    </source>
</evidence>
<reference evidence="1 3" key="1">
    <citation type="submission" date="2020-06" db="EMBL/GenBank/DDBJ databases">
        <title>Anoxygenic phototrophic Chloroflexota member uses a Type I reaction center.</title>
        <authorList>
            <person name="Tsuji J.M."/>
            <person name="Shaw N.A."/>
            <person name="Nagashima S."/>
            <person name="Venkiteswaran J."/>
            <person name="Schiff S.L."/>
            <person name="Hanada S."/>
            <person name="Tank M."/>
            <person name="Neufeld J.D."/>
        </authorList>
    </citation>
    <scope>NUCLEOTIDE SEQUENCE [LARGE SCALE GENOMIC DNA]</scope>
    <source>
        <strain evidence="1">L227-S17</strain>
    </source>
</reference>
<dbReference type="EMBL" id="CP128402">
    <property type="protein sequence ID" value="WJW70390.1"/>
    <property type="molecule type" value="Genomic_DNA"/>
</dbReference>
<reference evidence="2" key="2">
    <citation type="journal article" date="2024" name="Nature">
        <title>Anoxygenic phototroph of the Chloroflexota uses a type I reaction centre.</title>
        <authorList>
            <person name="Tsuji J.M."/>
            <person name="Shaw N.A."/>
            <person name="Nagashima S."/>
            <person name="Venkiteswaran J.J."/>
            <person name="Schiff S.L."/>
            <person name="Watanabe T."/>
            <person name="Fukui M."/>
            <person name="Hanada S."/>
            <person name="Tank M."/>
            <person name="Neufeld J.D."/>
        </authorList>
    </citation>
    <scope>NUCLEOTIDE SEQUENCE</scope>
    <source>
        <strain evidence="2">L227-S17</strain>
        <plasmid evidence="2 4">unnamed2</plasmid>
    </source>
</reference>
<dbReference type="RefSeq" id="WP_341472258.1">
    <property type="nucleotide sequence ID" value="NZ_CP128402.1"/>
</dbReference>
<keyword evidence="4" id="KW-1185">Reference proteome</keyword>
<evidence type="ECO:0000313" key="4">
    <source>
        <dbReference type="Proteomes" id="UP001431572"/>
    </source>
</evidence>
<accession>A0A8T7M4U4</accession>
<evidence type="ECO:0000313" key="2">
    <source>
        <dbReference type="EMBL" id="WJW70390.1"/>
    </source>
</evidence>
<protein>
    <submittedName>
        <fullName evidence="1">Uncharacterized protein</fullName>
    </submittedName>
</protein>
<geneLocation type="plasmid" evidence="2 4">
    <name>unnamed2</name>
</geneLocation>
<dbReference type="Proteomes" id="UP000521676">
    <property type="component" value="Unassembled WGS sequence"/>
</dbReference>
<evidence type="ECO:0000313" key="3">
    <source>
        <dbReference type="Proteomes" id="UP000521676"/>
    </source>
</evidence>
<gene>
    <name evidence="1" type="ORF">HXX08_14545</name>
    <name evidence="2" type="ORF">OZ401_004966</name>
</gene>
<sequence length="111" mass="11363">MHAIGLVASACGNNTTTAVPILAATSATTTTVAQLTTPTTITVASIATATTALTTTNAATTASSTLPQLLFVGNLLVSGYGLSNTDSFPYQTWKLLGMDKYDMQNLGMNSN</sequence>
<proteinExistence type="predicted"/>
<dbReference type="Proteomes" id="UP001431572">
    <property type="component" value="Plasmid unnamed2"/>
</dbReference>
<name>A0A8T7M4U4_9CHLR</name>
<dbReference type="EMBL" id="JACATZ010000002">
    <property type="protein sequence ID" value="NWJ47076.1"/>
    <property type="molecule type" value="Genomic_DNA"/>
</dbReference>
<dbReference type="AlphaFoldDB" id="A0A8T7M4U4"/>